<dbReference type="RefSeq" id="WP_261598303.1">
    <property type="nucleotide sequence ID" value="NZ_VHLL01000009.1"/>
</dbReference>
<accession>A0A9E5DD70</accession>
<feature type="transmembrane region" description="Helical" evidence="1">
    <location>
        <begin position="44"/>
        <end position="63"/>
    </location>
</feature>
<gene>
    <name evidence="2" type="ORF">FKB36_11905</name>
</gene>
<dbReference type="Proteomes" id="UP001065682">
    <property type="component" value="Unassembled WGS sequence"/>
</dbReference>
<protein>
    <submittedName>
        <fullName evidence="2">Uncharacterized protein</fullName>
    </submittedName>
</protein>
<keyword evidence="3" id="KW-1185">Reference proteome</keyword>
<evidence type="ECO:0000313" key="2">
    <source>
        <dbReference type="EMBL" id="MCT8338172.1"/>
    </source>
</evidence>
<evidence type="ECO:0000256" key="1">
    <source>
        <dbReference type="SAM" id="Phobius"/>
    </source>
</evidence>
<keyword evidence="1" id="KW-0472">Membrane</keyword>
<comment type="caution">
    <text evidence="2">The sequence shown here is derived from an EMBL/GenBank/DDBJ whole genome shotgun (WGS) entry which is preliminary data.</text>
</comment>
<keyword evidence="1" id="KW-1133">Transmembrane helix</keyword>
<dbReference type="AlphaFoldDB" id="A0A9E5DD70"/>
<sequence length="74" mass="7963">MRKLSVYLIFVAIWVLGAVAVAAFPGLMAPAAGALMFPLDETVALFLSAMVVLTMIFLALIGLETGRFVAEYLR</sequence>
<keyword evidence="1" id="KW-0812">Transmembrane</keyword>
<proteinExistence type="predicted"/>
<dbReference type="EMBL" id="VHLL01000009">
    <property type="protein sequence ID" value="MCT8338172.1"/>
    <property type="molecule type" value="Genomic_DNA"/>
</dbReference>
<organism evidence="2 3">
    <name type="scientific">Methanoculleus formosensis</name>
    <dbReference type="NCBI Taxonomy" id="2590886"/>
    <lineage>
        <taxon>Archaea</taxon>
        <taxon>Methanobacteriati</taxon>
        <taxon>Methanobacteriota</taxon>
        <taxon>Stenosarchaea group</taxon>
        <taxon>Methanomicrobia</taxon>
        <taxon>Methanomicrobiales</taxon>
        <taxon>Methanomicrobiaceae</taxon>
        <taxon>Methanoculleus</taxon>
    </lineage>
</organism>
<name>A0A9E5DD70_9EURY</name>
<reference evidence="2" key="1">
    <citation type="submission" date="2019-06" db="EMBL/GenBank/DDBJ databases">
        <title>Methanoculleus strain from Tamsui River, Taipei, Taiwan.</title>
        <authorList>
            <person name="You Y.-T."/>
            <person name="Chen S.-C."/>
            <person name="Lai S.-J."/>
            <person name="Lee Y.-C."/>
            <person name="Lai M.-C."/>
        </authorList>
    </citation>
    <scope>NUCLEOTIDE SEQUENCE</scope>
    <source>
        <strain evidence="2">Afa-1</strain>
    </source>
</reference>
<evidence type="ECO:0000313" key="3">
    <source>
        <dbReference type="Proteomes" id="UP001065682"/>
    </source>
</evidence>